<keyword evidence="12" id="KW-1185">Reference proteome</keyword>
<dbReference type="Proteomes" id="UP000813444">
    <property type="component" value="Unassembled WGS sequence"/>
</dbReference>
<evidence type="ECO:0000256" key="9">
    <source>
        <dbReference type="RuleBase" id="RU000461"/>
    </source>
</evidence>
<evidence type="ECO:0000256" key="4">
    <source>
        <dbReference type="ARBA" id="ARBA00022617"/>
    </source>
</evidence>
<proteinExistence type="inferred from homology"/>
<keyword evidence="10" id="KW-0812">Transmembrane</keyword>
<dbReference type="PANTHER" id="PTHR24305">
    <property type="entry name" value="CYTOCHROME P450"/>
    <property type="match status" value="1"/>
</dbReference>
<dbReference type="Pfam" id="PF00067">
    <property type="entry name" value="p450"/>
    <property type="match status" value="1"/>
</dbReference>
<evidence type="ECO:0000256" key="6">
    <source>
        <dbReference type="ARBA" id="ARBA00023002"/>
    </source>
</evidence>
<dbReference type="AlphaFoldDB" id="A0A8K0WLC4"/>
<comment type="cofactor">
    <cofactor evidence="1 8">
        <name>heme</name>
        <dbReference type="ChEBI" id="CHEBI:30413"/>
    </cofactor>
</comment>
<keyword evidence="9" id="KW-0503">Monooxygenase</keyword>
<dbReference type="InterPro" id="IPR002401">
    <property type="entry name" value="Cyt_P450_E_grp-I"/>
</dbReference>
<reference evidence="11" key="1">
    <citation type="journal article" date="2021" name="Nat. Commun.">
        <title>Genetic determinants of endophytism in the Arabidopsis root mycobiome.</title>
        <authorList>
            <person name="Mesny F."/>
            <person name="Miyauchi S."/>
            <person name="Thiergart T."/>
            <person name="Pickel B."/>
            <person name="Atanasova L."/>
            <person name="Karlsson M."/>
            <person name="Huettel B."/>
            <person name="Barry K.W."/>
            <person name="Haridas S."/>
            <person name="Chen C."/>
            <person name="Bauer D."/>
            <person name="Andreopoulos W."/>
            <person name="Pangilinan J."/>
            <person name="LaButti K."/>
            <person name="Riley R."/>
            <person name="Lipzen A."/>
            <person name="Clum A."/>
            <person name="Drula E."/>
            <person name="Henrissat B."/>
            <person name="Kohler A."/>
            <person name="Grigoriev I.V."/>
            <person name="Martin F.M."/>
            <person name="Hacquard S."/>
        </authorList>
    </citation>
    <scope>NUCLEOTIDE SEQUENCE</scope>
    <source>
        <strain evidence="11">MPI-CAGE-CH-0235</strain>
    </source>
</reference>
<dbReference type="GO" id="GO:0016705">
    <property type="term" value="F:oxidoreductase activity, acting on paired donors, with incorporation or reduction of molecular oxygen"/>
    <property type="evidence" value="ECO:0007669"/>
    <property type="project" value="InterPro"/>
</dbReference>
<keyword evidence="10" id="KW-0472">Membrane</keyword>
<feature type="binding site" description="axial binding residue" evidence="8">
    <location>
        <position position="409"/>
    </location>
    <ligand>
        <name>heme</name>
        <dbReference type="ChEBI" id="CHEBI:30413"/>
    </ligand>
    <ligandPart>
        <name>Fe</name>
        <dbReference type="ChEBI" id="CHEBI:18248"/>
    </ligandPart>
</feature>
<dbReference type="Gene3D" id="1.10.630.10">
    <property type="entry name" value="Cytochrome P450"/>
    <property type="match status" value="1"/>
</dbReference>
<dbReference type="InterPro" id="IPR001128">
    <property type="entry name" value="Cyt_P450"/>
</dbReference>
<dbReference type="EMBL" id="JAGPNK010000024">
    <property type="protein sequence ID" value="KAH7304328.1"/>
    <property type="molecule type" value="Genomic_DNA"/>
</dbReference>
<protein>
    <submittedName>
        <fullName evidence="11">Cytochrome P450</fullName>
    </submittedName>
</protein>
<comment type="pathway">
    <text evidence="2">Mycotoxin biosynthesis.</text>
</comment>
<keyword evidence="6 9" id="KW-0560">Oxidoreductase</keyword>
<dbReference type="PROSITE" id="PS00086">
    <property type="entry name" value="CYTOCHROME_P450"/>
    <property type="match status" value="1"/>
</dbReference>
<dbReference type="GO" id="GO:0005506">
    <property type="term" value="F:iron ion binding"/>
    <property type="evidence" value="ECO:0007669"/>
    <property type="project" value="InterPro"/>
</dbReference>
<dbReference type="PRINTS" id="PR00463">
    <property type="entry name" value="EP450I"/>
</dbReference>
<feature type="transmembrane region" description="Helical" evidence="10">
    <location>
        <begin position="6"/>
        <end position="28"/>
    </location>
</feature>
<dbReference type="OrthoDB" id="1470350at2759"/>
<dbReference type="PRINTS" id="PR00385">
    <property type="entry name" value="P450"/>
</dbReference>
<evidence type="ECO:0000256" key="5">
    <source>
        <dbReference type="ARBA" id="ARBA00022723"/>
    </source>
</evidence>
<dbReference type="GO" id="GO:0004497">
    <property type="term" value="F:monooxygenase activity"/>
    <property type="evidence" value="ECO:0007669"/>
    <property type="project" value="UniProtKB-KW"/>
</dbReference>
<evidence type="ECO:0000256" key="10">
    <source>
        <dbReference type="SAM" id="Phobius"/>
    </source>
</evidence>
<evidence type="ECO:0000313" key="11">
    <source>
        <dbReference type="EMBL" id="KAH7304328.1"/>
    </source>
</evidence>
<keyword evidence="4 8" id="KW-0349">Heme</keyword>
<organism evidence="11 12">
    <name type="scientific">Stachybotrys elegans</name>
    <dbReference type="NCBI Taxonomy" id="80388"/>
    <lineage>
        <taxon>Eukaryota</taxon>
        <taxon>Fungi</taxon>
        <taxon>Dikarya</taxon>
        <taxon>Ascomycota</taxon>
        <taxon>Pezizomycotina</taxon>
        <taxon>Sordariomycetes</taxon>
        <taxon>Hypocreomycetidae</taxon>
        <taxon>Hypocreales</taxon>
        <taxon>Stachybotryaceae</taxon>
        <taxon>Stachybotrys</taxon>
    </lineage>
</organism>
<keyword evidence="10" id="KW-1133">Transmembrane helix</keyword>
<dbReference type="PANTHER" id="PTHR24305:SF96">
    <property type="entry name" value="CYTOCHROME P450 MONOOXYGENASE STCB-RELATED"/>
    <property type="match status" value="1"/>
</dbReference>
<evidence type="ECO:0000256" key="3">
    <source>
        <dbReference type="ARBA" id="ARBA00010617"/>
    </source>
</evidence>
<accession>A0A8K0WLC4</accession>
<dbReference type="InterPro" id="IPR036396">
    <property type="entry name" value="Cyt_P450_sf"/>
</dbReference>
<evidence type="ECO:0000256" key="7">
    <source>
        <dbReference type="ARBA" id="ARBA00023004"/>
    </source>
</evidence>
<sequence length="462" mass="51081">MELAEADIATLGMLVLATSVGVFLVNYFSKINIALRKVPGPFYASFTNLPLKIAVITGRRTFLVHQLHQKYGPVVRVAPSEVSIVDAEACKIIHRAGSGFPKSPYYARFINKPVPTLFAMIGSKEHGERRKVFARAFSKTEIHDLKSGKADLLKWLLFMATDISGHLMFGESFRTLENGEVNDYMTTLQMAGKGGIISEELPLLGFIGYRLPIPAIRDVFRANAKQTVLGEDAIENGIKTGNHKRSIFTQLDEGSDALTRLDLSAEAGNFILAGTDTTAFTLACLLWAVLRHSSLQAIIEEEVAGLPEDFNDAQVEALPFVNATINETLRLYGPAAGSLPRITKQGGAELGGYYIPESVTVSTQAFTLHRDEKFWPDPEKFDPYRWLDDSVQEAAKMAFAPFGTGPRVCIGIHLAQMEMRFAVAMFFRRFKGARLGSESPMTLEFENYFLLKPKGDFIIIPA</sequence>
<gene>
    <name evidence="11" type="ORF">B0I35DRAFT_454814</name>
</gene>
<keyword evidence="7 8" id="KW-0408">Iron</keyword>
<dbReference type="GO" id="GO:0020037">
    <property type="term" value="F:heme binding"/>
    <property type="evidence" value="ECO:0007669"/>
    <property type="project" value="InterPro"/>
</dbReference>
<dbReference type="InterPro" id="IPR017972">
    <property type="entry name" value="Cyt_P450_CS"/>
</dbReference>
<keyword evidence="5 8" id="KW-0479">Metal-binding</keyword>
<comment type="caution">
    <text evidence="11">The sequence shown here is derived from an EMBL/GenBank/DDBJ whole genome shotgun (WGS) entry which is preliminary data.</text>
</comment>
<evidence type="ECO:0000256" key="1">
    <source>
        <dbReference type="ARBA" id="ARBA00001971"/>
    </source>
</evidence>
<dbReference type="InterPro" id="IPR050121">
    <property type="entry name" value="Cytochrome_P450_monoxygenase"/>
</dbReference>
<evidence type="ECO:0000313" key="12">
    <source>
        <dbReference type="Proteomes" id="UP000813444"/>
    </source>
</evidence>
<evidence type="ECO:0000256" key="2">
    <source>
        <dbReference type="ARBA" id="ARBA00004685"/>
    </source>
</evidence>
<comment type="similarity">
    <text evidence="3 9">Belongs to the cytochrome P450 family.</text>
</comment>
<dbReference type="SUPFAM" id="SSF48264">
    <property type="entry name" value="Cytochrome P450"/>
    <property type="match status" value="1"/>
</dbReference>
<evidence type="ECO:0000256" key="8">
    <source>
        <dbReference type="PIRSR" id="PIRSR602401-1"/>
    </source>
</evidence>
<dbReference type="CDD" id="cd11059">
    <property type="entry name" value="CYP_fungal"/>
    <property type="match status" value="1"/>
</dbReference>
<name>A0A8K0WLC4_9HYPO</name>